<name>A0A7R8ZRG2_9CRUS</name>
<organism evidence="2">
    <name type="scientific">Cyprideis torosa</name>
    <dbReference type="NCBI Taxonomy" id="163714"/>
    <lineage>
        <taxon>Eukaryota</taxon>
        <taxon>Metazoa</taxon>
        <taxon>Ecdysozoa</taxon>
        <taxon>Arthropoda</taxon>
        <taxon>Crustacea</taxon>
        <taxon>Oligostraca</taxon>
        <taxon>Ostracoda</taxon>
        <taxon>Podocopa</taxon>
        <taxon>Podocopida</taxon>
        <taxon>Cytherocopina</taxon>
        <taxon>Cytheroidea</taxon>
        <taxon>Cytherideidae</taxon>
        <taxon>Cyprideis</taxon>
    </lineage>
</organism>
<dbReference type="InterPro" id="IPR027267">
    <property type="entry name" value="AH/BAR_dom_sf"/>
</dbReference>
<protein>
    <submittedName>
        <fullName evidence="2">Uncharacterized protein</fullName>
    </submittedName>
</protein>
<feature type="region of interest" description="Disordered" evidence="1">
    <location>
        <begin position="430"/>
        <end position="491"/>
    </location>
</feature>
<dbReference type="InterPro" id="IPR010504">
    <property type="entry name" value="AH_dom"/>
</dbReference>
<dbReference type="PROSITE" id="PS50870">
    <property type="entry name" value="AH"/>
    <property type="match status" value="1"/>
</dbReference>
<gene>
    <name evidence="2" type="ORF">CTOB1V02_LOCUS11469</name>
</gene>
<dbReference type="Gene3D" id="1.20.1270.60">
    <property type="entry name" value="Arfaptin homology (AH) domain/BAR domain"/>
    <property type="match status" value="1"/>
</dbReference>
<sequence length="521" mass="58069">MNSRGFTGEFDRGSKLSVMRQHYWQAKEAVKRKIKGSKTEDDEFTGSDRELAAKLELFKSIQITSSHLFRFTKAYMDKLHNFQSLQNDLGEYLKTAGARDRTHAGKIFICVGKSMLYSSELLGAVVKPLSRLQSEIEVFRRRAVLDTQRTVDGIEKNRREYRAVLMWMKDASGELDPESYRQMENFRRIQSQVKKSKAKFDKSRRDTIEKVDILAASRCNMFGGPLQAYTDALIGYWEKVSGVHQKIALGFQGYQYYDFSVIKELRDVTKELADRLPSQGVEDQALIDAACADMDQKLFFQEYRDDVALPKTASEKENEVSSKPSVETLESIAQKEQGNDDQPLLLQDLVSGEAPPSDDSVLLDLQTSKERTDALLNQRFDEVFGLSSSLPGATANAAVMQNGGEGDDTKKPPSTIDFWDAFMSAGLPVSPEASPVKSPQPTDPLMESLDPLKSSAPSELMAPLTSQRAGKANSTSHPGPTPQIPKSAPASDKFSWYRQFAELDPLENPSILGLDTNNEGA</sequence>
<feature type="compositionally biased region" description="Polar residues" evidence="1">
    <location>
        <begin position="464"/>
        <end position="478"/>
    </location>
</feature>
<dbReference type="OrthoDB" id="2126778at2759"/>
<dbReference type="GO" id="GO:0005794">
    <property type="term" value="C:Golgi apparatus"/>
    <property type="evidence" value="ECO:0007669"/>
    <property type="project" value="TreeGrafter"/>
</dbReference>
<dbReference type="SUPFAM" id="SSF103657">
    <property type="entry name" value="BAR/IMD domain-like"/>
    <property type="match status" value="1"/>
</dbReference>
<dbReference type="SMART" id="SM01015">
    <property type="entry name" value="Arfaptin"/>
    <property type="match status" value="1"/>
</dbReference>
<accession>A0A7R8ZRG2</accession>
<evidence type="ECO:0000313" key="2">
    <source>
        <dbReference type="EMBL" id="CAD7233648.1"/>
    </source>
</evidence>
<dbReference type="SMART" id="SM01237">
    <property type="entry name" value="ICA69"/>
    <property type="match status" value="1"/>
</dbReference>
<dbReference type="AlphaFoldDB" id="A0A7R8ZRG2"/>
<dbReference type="PANTHER" id="PTHR10164">
    <property type="entry name" value="ISLET CELL AUTOANTIGEN 1"/>
    <property type="match status" value="1"/>
</dbReference>
<dbReference type="Pfam" id="PF06456">
    <property type="entry name" value="Arfaptin"/>
    <property type="match status" value="1"/>
</dbReference>
<dbReference type="EMBL" id="OB666695">
    <property type="protein sequence ID" value="CAD7233648.1"/>
    <property type="molecule type" value="Genomic_DNA"/>
</dbReference>
<dbReference type="InterPro" id="IPR024114">
    <property type="entry name" value="Islet_autoAg_Ica1/Ica1-like"/>
</dbReference>
<dbReference type="GO" id="GO:0019904">
    <property type="term" value="F:protein domain specific binding"/>
    <property type="evidence" value="ECO:0007669"/>
    <property type="project" value="InterPro"/>
</dbReference>
<evidence type="ECO:0000256" key="1">
    <source>
        <dbReference type="SAM" id="MobiDB-lite"/>
    </source>
</evidence>
<reference evidence="2" key="1">
    <citation type="submission" date="2020-11" db="EMBL/GenBank/DDBJ databases">
        <authorList>
            <person name="Tran Van P."/>
        </authorList>
    </citation>
    <scope>NUCLEOTIDE SEQUENCE</scope>
</reference>
<dbReference type="PANTHER" id="PTHR10164:SF4">
    <property type="entry name" value="GH23156P"/>
    <property type="match status" value="1"/>
</dbReference>
<dbReference type="GO" id="GO:0051049">
    <property type="term" value="P:regulation of transport"/>
    <property type="evidence" value="ECO:0007669"/>
    <property type="project" value="TreeGrafter"/>
</dbReference>
<dbReference type="InterPro" id="IPR006723">
    <property type="entry name" value="Islet_autoAg_Ica1_C"/>
</dbReference>
<proteinExistence type="predicted"/>